<evidence type="ECO:0000313" key="3">
    <source>
        <dbReference type="EMBL" id="RXK48881.1"/>
    </source>
</evidence>
<dbReference type="Pfam" id="PF23571">
    <property type="entry name" value="GH3_M"/>
    <property type="match status" value="1"/>
</dbReference>
<sequence>MGIRSFFAKPFARWVVNKYRLNPSEVHDRQMFWLKSNLNKAKSTLFGRAYGFEKIKNYTDYKSRVPIFDYEELRPYIEEAVAGKSNILWPGKPAYFAKTSGTTSGAKYIPISTESMPFHIAGARDALLHYVYHSGNTAFLDRKLIFLSGSPTLESKNGIPTGRLSGIVNHHVPSYLRTNQLPSYETNCLEDWEEKLSQIVRETKDQRMGLISGIPPWVQMYFDRLEAETGKKIGDLFPDFQVFVTGGVNFNPYREKIIESIGRGIDVVETYPASEGFIAFQDSTGEEGLLLLVDAGIFYEFVPTDTYFSEKPTRLCLSEVKLWVNYALLMTTNAGLWAYSIGDTVKFVSLNPYRIVVTGRIKHFISAFGEHVIAEEVEHAMREAIAICPETKIVEFTVAPQVNPQNGFLPHHEWLIEFDVMPENLALFKSTLDASMQRQNIYYKDLIEGNILQTLVIQALEKDSFIQHMKSEGKLGGQNKVPRLSNDRTLAEGLLRIQTSSNSE</sequence>
<dbReference type="Pfam" id="PF23572">
    <property type="entry name" value="GH3_C"/>
    <property type="match status" value="1"/>
</dbReference>
<dbReference type="OrthoDB" id="5678283at2"/>
<proteinExistence type="predicted"/>
<dbReference type="RefSeq" id="WP_129027206.1">
    <property type="nucleotide sequence ID" value="NZ_SDHY01000004.1"/>
</dbReference>
<dbReference type="GO" id="GO:0016881">
    <property type="term" value="F:acid-amino acid ligase activity"/>
    <property type="evidence" value="ECO:0007669"/>
    <property type="project" value="TreeGrafter"/>
</dbReference>
<dbReference type="InterPro" id="IPR004993">
    <property type="entry name" value="GH3"/>
</dbReference>
<dbReference type="PANTHER" id="PTHR31901:SF9">
    <property type="entry name" value="GH3 DOMAIN-CONTAINING PROTEIN"/>
    <property type="match status" value="1"/>
</dbReference>
<feature type="domain" description="GH3 C-terminal" evidence="2">
    <location>
        <begin position="375"/>
        <end position="488"/>
    </location>
</feature>
<name>A0A4Q1BZE4_9BACT</name>
<dbReference type="InterPro" id="IPR055377">
    <property type="entry name" value="GH3_M"/>
</dbReference>
<dbReference type="Pfam" id="PF03321">
    <property type="entry name" value="GH3"/>
    <property type="match status" value="1"/>
</dbReference>
<comment type="caution">
    <text evidence="3">The sequence shown here is derived from an EMBL/GenBank/DDBJ whole genome shotgun (WGS) entry which is preliminary data.</text>
</comment>
<keyword evidence="4" id="KW-1185">Reference proteome</keyword>
<dbReference type="PANTHER" id="PTHR31901">
    <property type="entry name" value="GH3 DOMAIN-CONTAINING PROTEIN"/>
    <property type="match status" value="1"/>
</dbReference>
<dbReference type="InterPro" id="IPR055378">
    <property type="entry name" value="GH3_C"/>
</dbReference>
<dbReference type="AlphaFoldDB" id="A0A4Q1BZE4"/>
<feature type="domain" description="GH3 middle" evidence="1">
    <location>
        <begin position="291"/>
        <end position="359"/>
    </location>
</feature>
<protein>
    <submittedName>
        <fullName evidence="3">GH3 auxin-responsive promoter family protein</fullName>
    </submittedName>
</protein>
<dbReference type="Proteomes" id="UP000289455">
    <property type="component" value="Unassembled WGS sequence"/>
</dbReference>
<gene>
    <name evidence="3" type="ORF">ESB04_07980</name>
</gene>
<evidence type="ECO:0000259" key="2">
    <source>
        <dbReference type="Pfam" id="PF23572"/>
    </source>
</evidence>
<organism evidence="3 4">
    <name type="scientific">Aquirufa rosea</name>
    <dbReference type="NCBI Taxonomy" id="2509241"/>
    <lineage>
        <taxon>Bacteria</taxon>
        <taxon>Pseudomonadati</taxon>
        <taxon>Bacteroidota</taxon>
        <taxon>Cytophagia</taxon>
        <taxon>Cytophagales</taxon>
        <taxon>Flectobacillaceae</taxon>
        <taxon>Aquirufa</taxon>
    </lineage>
</organism>
<evidence type="ECO:0000259" key="1">
    <source>
        <dbReference type="Pfam" id="PF23571"/>
    </source>
</evidence>
<dbReference type="EMBL" id="SDHY01000004">
    <property type="protein sequence ID" value="RXK48881.1"/>
    <property type="molecule type" value="Genomic_DNA"/>
</dbReference>
<accession>A0A4Q1BZE4</accession>
<dbReference type="GO" id="GO:0005737">
    <property type="term" value="C:cytoplasm"/>
    <property type="evidence" value="ECO:0007669"/>
    <property type="project" value="TreeGrafter"/>
</dbReference>
<reference evidence="3 4" key="1">
    <citation type="submission" date="2019-01" db="EMBL/GenBank/DDBJ databases">
        <title>Cytophagaceae bacterium strain CAR-16.</title>
        <authorList>
            <person name="Chen W.-M."/>
        </authorList>
    </citation>
    <scope>NUCLEOTIDE SEQUENCE [LARGE SCALE GENOMIC DNA]</scope>
    <source>
        <strain evidence="3 4">CAR-16</strain>
    </source>
</reference>
<dbReference type="SUPFAM" id="SSF56801">
    <property type="entry name" value="Acetyl-CoA synthetase-like"/>
    <property type="match status" value="1"/>
</dbReference>
<evidence type="ECO:0000313" key="4">
    <source>
        <dbReference type="Proteomes" id="UP000289455"/>
    </source>
</evidence>